<evidence type="ECO:0000313" key="4">
    <source>
        <dbReference type="Proteomes" id="UP000242470"/>
    </source>
</evidence>
<organism evidence="3 4">
    <name type="scientific">Staphylococcus auricularis</name>
    <dbReference type="NCBI Taxonomy" id="29379"/>
    <lineage>
        <taxon>Bacteria</taxon>
        <taxon>Bacillati</taxon>
        <taxon>Bacillota</taxon>
        <taxon>Bacilli</taxon>
        <taxon>Bacillales</taxon>
        <taxon>Staphylococcaceae</taxon>
        <taxon>Staphylococcus</taxon>
    </lineage>
</organism>
<dbReference type="RefSeq" id="WP_059108123.1">
    <property type="nucleotide sequence ID" value="NZ_AP024589.1"/>
</dbReference>
<dbReference type="EMBL" id="PPQW01000003">
    <property type="protein sequence ID" value="PNZ69420.1"/>
    <property type="molecule type" value="Genomic_DNA"/>
</dbReference>
<evidence type="ECO:0000313" key="2">
    <source>
        <dbReference type="EMBL" id="MDN4533982.1"/>
    </source>
</evidence>
<dbReference type="PANTHER" id="PTHR11236:SF50">
    <property type="entry name" value="AMINODEOXYCHORISMATE SYNTHASE COMPONENT 1"/>
    <property type="match status" value="1"/>
</dbReference>
<evidence type="ECO:0000313" key="3">
    <source>
        <dbReference type="EMBL" id="PNZ69420.1"/>
    </source>
</evidence>
<name>A0AAP8PR06_9STAP</name>
<keyword evidence="2" id="KW-0808">Transferase</keyword>
<dbReference type="NCBIfam" id="TIGR00553">
    <property type="entry name" value="pabB"/>
    <property type="match status" value="1"/>
</dbReference>
<dbReference type="InterPro" id="IPR019999">
    <property type="entry name" value="Anth_synth_I-like"/>
</dbReference>
<dbReference type="Proteomes" id="UP000242470">
    <property type="component" value="Unassembled WGS sequence"/>
</dbReference>
<dbReference type="Gene3D" id="3.60.120.10">
    <property type="entry name" value="Anthranilate synthase"/>
    <property type="match status" value="1"/>
</dbReference>
<gene>
    <name evidence="3" type="primary">pabB</name>
    <name evidence="3" type="ORF">CD158_00625</name>
    <name evidence="2" type="ORF">QYH67_10510</name>
</gene>
<dbReference type="GO" id="GO:0046820">
    <property type="term" value="F:4-amino-4-deoxychorismate synthase activity"/>
    <property type="evidence" value="ECO:0007669"/>
    <property type="project" value="UniProtKB-EC"/>
</dbReference>
<dbReference type="EC" id="2.6.1.85" evidence="2"/>
<dbReference type="SUPFAM" id="SSF56322">
    <property type="entry name" value="ADC synthase"/>
    <property type="match status" value="1"/>
</dbReference>
<dbReference type="Pfam" id="PF00425">
    <property type="entry name" value="Chorismate_bind"/>
    <property type="match status" value="1"/>
</dbReference>
<protein>
    <submittedName>
        <fullName evidence="2">Aminodeoxychorismate synthase component I</fullName>
        <ecNumber evidence="2">2.6.1.85</ecNumber>
    </submittedName>
    <submittedName>
        <fullName evidence="3">Aminodeoxychorismate synthase, component I</fullName>
    </submittedName>
</protein>
<dbReference type="InterPro" id="IPR005801">
    <property type="entry name" value="ADC_synthase"/>
</dbReference>
<dbReference type="InterPro" id="IPR015890">
    <property type="entry name" value="Chorismate_C"/>
</dbReference>
<dbReference type="InterPro" id="IPR005802">
    <property type="entry name" value="ADC_synth_comp_1"/>
</dbReference>
<feature type="domain" description="Chorismate-utilising enzyme C-terminal" evidence="1">
    <location>
        <begin position="124"/>
        <end position="377"/>
    </location>
</feature>
<reference evidence="2" key="2">
    <citation type="submission" date="2023-07" db="EMBL/GenBank/DDBJ databases">
        <title>Evaluation of the beneficial properties of pineapple isolates.</title>
        <authorList>
            <person name="Adefiranye O."/>
        </authorList>
    </citation>
    <scope>NUCLEOTIDE SEQUENCE</scope>
    <source>
        <strain evidence="2">PAPLE_T1</strain>
    </source>
</reference>
<dbReference type="GO" id="GO:0009396">
    <property type="term" value="P:folic acid-containing compound biosynthetic process"/>
    <property type="evidence" value="ECO:0007669"/>
    <property type="project" value="InterPro"/>
</dbReference>
<keyword evidence="2" id="KW-0032">Aminotransferase</keyword>
<dbReference type="GeneID" id="64982831"/>
<comment type="caution">
    <text evidence="3">The sequence shown here is derived from an EMBL/GenBank/DDBJ whole genome shotgun (WGS) entry which is preliminary data.</text>
</comment>
<proteinExistence type="predicted"/>
<dbReference type="GO" id="GO:0000162">
    <property type="term" value="P:L-tryptophan biosynthetic process"/>
    <property type="evidence" value="ECO:0007669"/>
    <property type="project" value="TreeGrafter"/>
</dbReference>
<reference evidence="3 4" key="1">
    <citation type="submission" date="2017-08" db="EMBL/GenBank/DDBJ databases">
        <title>Draft genome sequences of 64 type strains of genus Staph aureus.</title>
        <authorList>
            <person name="Cole K."/>
            <person name="Golubchik T."/>
            <person name="Russell J."/>
            <person name="Foster D."/>
            <person name="Llewelyn M."/>
            <person name="Wilson D."/>
            <person name="Crook D."/>
            <person name="Paul J."/>
        </authorList>
    </citation>
    <scope>NUCLEOTIDE SEQUENCE [LARGE SCALE GENOMIC DNA]</scope>
    <source>
        <strain evidence="3 4">NCTC 12101</strain>
    </source>
</reference>
<dbReference type="EMBL" id="JAUHQC010000013">
    <property type="protein sequence ID" value="MDN4533982.1"/>
    <property type="molecule type" value="Genomic_DNA"/>
</dbReference>
<evidence type="ECO:0000259" key="1">
    <source>
        <dbReference type="Pfam" id="PF00425"/>
    </source>
</evidence>
<sequence length="384" mass="43543">MQIKFNYRYYTDETEFETYACQFNDIVDQRIATQLADVGEVVDFAESAQQQGHYVALYLPYEAARYFNDEMTTCEVEDPYVYAAAYVLDEPGKEHPQEASSHETDFAEPMSPFEFQLSDDMLVKGIQKVQDEIVRGNTYQVNYTSRLKTTADKPISALYETLQQQSNGFYTALIDTPEVQVASISPELFFQQGHFKSMDNVIVSKPMKGTMPRGRTDEEDEKNAETLAHSEKDRAENVMIVDLLRNDISRIAREGSVKVYQLFAVEHYATVLQMTSMVTGQLRPTQSLVDILRALFPCGSITGAPKLNTMKYIAQLEQQPRHIYCGTIGLLLPNGKRIFNVPIRTIQYINQQAIYGVGAGITIDSDPMSEVREFKDKTSILEAL</sequence>
<dbReference type="PRINTS" id="PR00095">
    <property type="entry name" value="ANTSNTHASEI"/>
</dbReference>
<accession>A0AAP8PR06</accession>
<dbReference type="PANTHER" id="PTHR11236">
    <property type="entry name" value="AMINOBENZOATE/ANTHRANILATE SYNTHASE"/>
    <property type="match status" value="1"/>
</dbReference>
<dbReference type="AlphaFoldDB" id="A0AAP8PR06"/>
<dbReference type="Proteomes" id="UP001171687">
    <property type="component" value="Unassembled WGS sequence"/>
</dbReference>